<protein>
    <submittedName>
        <fullName evidence="4">DnaJ-domain-containing protein</fullName>
    </submittedName>
</protein>
<dbReference type="CDD" id="cd06257">
    <property type="entry name" value="DnaJ"/>
    <property type="match status" value="1"/>
</dbReference>
<reference evidence="4" key="1">
    <citation type="journal article" date="2020" name="Nat. Commun.">
        <title>Large-scale genome sequencing of mycorrhizal fungi provides insights into the early evolution of symbiotic traits.</title>
        <authorList>
            <person name="Miyauchi S."/>
            <person name="Kiss E."/>
            <person name="Kuo A."/>
            <person name="Drula E."/>
            <person name="Kohler A."/>
            <person name="Sanchez-Garcia M."/>
            <person name="Morin E."/>
            <person name="Andreopoulos B."/>
            <person name="Barry K.W."/>
            <person name="Bonito G."/>
            <person name="Buee M."/>
            <person name="Carver A."/>
            <person name="Chen C."/>
            <person name="Cichocki N."/>
            <person name="Clum A."/>
            <person name="Culley D."/>
            <person name="Crous P.W."/>
            <person name="Fauchery L."/>
            <person name="Girlanda M."/>
            <person name="Hayes R.D."/>
            <person name="Keri Z."/>
            <person name="LaButti K."/>
            <person name="Lipzen A."/>
            <person name="Lombard V."/>
            <person name="Magnuson J."/>
            <person name="Maillard F."/>
            <person name="Murat C."/>
            <person name="Nolan M."/>
            <person name="Ohm R.A."/>
            <person name="Pangilinan J."/>
            <person name="Pereira M.F."/>
            <person name="Perotto S."/>
            <person name="Peter M."/>
            <person name="Pfister S."/>
            <person name="Riley R."/>
            <person name="Sitrit Y."/>
            <person name="Stielow J.B."/>
            <person name="Szollosi G."/>
            <person name="Zifcakova L."/>
            <person name="Stursova M."/>
            <person name="Spatafora J.W."/>
            <person name="Tedersoo L."/>
            <person name="Vaario L.M."/>
            <person name="Yamada A."/>
            <person name="Yan M."/>
            <person name="Wang P."/>
            <person name="Xu J."/>
            <person name="Bruns T."/>
            <person name="Baldrian P."/>
            <person name="Vilgalys R."/>
            <person name="Dunand C."/>
            <person name="Henrissat B."/>
            <person name="Grigoriev I.V."/>
            <person name="Hibbett D."/>
            <person name="Nagy L.G."/>
            <person name="Martin F.M."/>
        </authorList>
    </citation>
    <scope>NUCLEOTIDE SEQUENCE</scope>
    <source>
        <strain evidence="4">UH-Tt-Lm1</strain>
    </source>
</reference>
<dbReference type="Pfam" id="PF12796">
    <property type="entry name" value="Ank_2"/>
    <property type="match status" value="1"/>
</dbReference>
<evidence type="ECO:0000313" key="4">
    <source>
        <dbReference type="EMBL" id="KAF9791255.1"/>
    </source>
</evidence>
<dbReference type="SMART" id="SM00248">
    <property type="entry name" value="ANK"/>
    <property type="match status" value="2"/>
</dbReference>
<accession>A0A9P6LBU6</accession>
<dbReference type="PROSITE" id="PS50088">
    <property type="entry name" value="ANK_REPEAT"/>
    <property type="match status" value="1"/>
</dbReference>
<dbReference type="AlphaFoldDB" id="A0A9P6LBU6"/>
<sequence>MAYSQPPVSIADAYQILGVQHGESLEAVKSAYRRLALLTHPDKNPGNEAATQQFQQISEAYHVLGAHFDNPSQKYPHPPGEFNGGNGGGTPIFVDGLQFYLWLHKQMFDGCRMTFDINPFFLHHNFNDHRDHRSHTPKSHRPQGSNGESLFKPDYSRGSASSPWETSEQAAARLAQETARARERMKQQRENETKDAATRQKEKAERKRETARQDRQTAAEALASQQGKVQALRSKVFAAARNGDADAVKSGVWEQAVDSSGGEIKHGCDNFVCQKPADPHETLLHIAARHGNKDLLEWLGSHGGNMEERTSEDHTAFHIALRHGHVPVLKYFFETYPANDEDTKEVYFLPGPSSLLALAVESRVPEAVWMILDNKLFQRVEIFDVWKNLSSPSGMAAFTDGIKQTDIKSPAQKEEILHEVINLIMRFGGFTRPPTPANSPDPISPRESPASSSSGSRPGQGVPSSHRTQPRGGKHAEQLNQRKPRRNASDQSAPEARSETSQNTCGGRGRGRGRGRGHTGHSRGRPQSSRV</sequence>
<feature type="compositionally biased region" description="Low complexity" evidence="2">
    <location>
        <begin position="445"/>
        <end position="465"/>
    </location>
</feature>
<feature type="domain" description="J" evidence="3">
    <location>
        <begin position="12"/>
        <end position="79"/>
    </location>
</feature>
<dbReference type="PRINTS" id="PR00625">
    <property type="entry name" value="JDOMAIN"/>
</dbReference>
<feature type="compositionally biased region" description="Basic residues" evidence="2">
    <location>
        <begin position="132"/>
        <end position="141"/>
    </location>
</feature>
<dbReference type="InterPro" id="IPR036869">
    <property type="entry name" value="J_dom_sf"/>
</dbReference>
<gene>
    <name evidence="4" type="ORF">BJ322DRAFT_438499</name>
</gene>
<evidence type="ECO:0000256" key="2">
    <source>
        <dbReference type="SAM" id="MobiDB-lite"/>
    </source>
</evidence>
<feature type="compositionally biased region" description="Basic and acidic residues" evidence="2">
    <location>
        <begin position="179"/>
        <end position="217"/>
    </location>
</feature>
<feature type="compositionally biased region" description="Low complexity" evidence="2">
    <location>
        <begin position="168"/>
        <end position="178"/>
    </location>
</feature>
<feature type="region of interest" description="Disordered" evidence="2">
    <location>
        <begin position="431"/>
        <end position="531"/>
    </location>
</feature>
<feature type="compositionally biased region" description="Polar residues" evidence="2">
    <location>
        <begin position="158"/>
        <end position="167"/>
    </location>
</feature>
<dbReference type="EMBL" id="WIUZ02000002">
    <property type="protein sequence ID" value="KAF9791255.1"/>
    <property type="molecule type" value="Genomic_DNA"/>
</dbReference>
<dbReference type="SUPFAM" id="SSF48403">
    <property type="entry name" value="Ankyrin repeat"/>
    <property type="match status" value="1"/>
</dbReference>
<keyword evidence="1" id="KW-0040">ANK repeat</keyword>
<dbReference type="SMART" id="SM00271">
    <property type="entry name" value="DnaJ"/>
    <property type="match status" value="1"/>
</dbReference>
<dbReference type="InterPro" id="IPR036770">
    <property type="entry name" value="Ankyrin_rpt-contain_sf"/>
</dbReference>
<name>A0A9P6LBU6_9AGAM</name>
<keyword evidence="5" id="KW-1185">Reference proteome</keyword>
<feature type="region of interest" description="Disordered" evidence="2">
    <location>
        <begin position="130"/>
        <end position="228"/>
    </location>
</feature>
<evidence type="ECO:0000259" key="3">
    <source>
        <dbReference type="PROSITE" id="PS50076"/>
    </source>
</evidence>
<organism evidence="4 5">
    <name type="scientific">Thelephora terrestris</name>
    <dbReference type="NCBI Taxonomy" id="56493"/>
    <lineage>
        <taxon>Eukaryota</taxon>
        <taxon>Fungi</taxon>
        <taxon>Dikarya</taxon>
        <taxon>Basidiomycota</taxon>
        <taxon>Agaricomycotina</taxon>
        <taxon>Agaricomycetes</taxon>
        <taxon>Thelephorales</taxon>
        <taxon>Thelephoraceae</taxon>
        <taxon>Thelephora</taxon>
    </lineage>
</organism>
<dbReference type="InterPro" id="IPR001623">
    <property type="entry name" value="DnaJ_domain"/>
</dbReference>
<comment type="caution">
    <text evidence="4">The sequence shown here is derived from an EMBL/GenBank/DDBJ whole genome shotgun (WGS) entry which is preliminary data.</text>
</comment>
<dbReference type="OrthoDB" id="442087at2759"/>
<dbReference type="PANTHER" id="PTHR43948">
    <property type="entry name" value="DNAJ HOMOLOG SUBFAMILY B"/>
    <property type="match status" value="1"/>
</dbReference>
<proteinExistence type="predicted"/>
<dbReference type="Proteomes" id="UP000736335">
    <property type="component" value="Unassembled WGS sequence"/>
</dbReference>
<dbReference type="SUPFAM" id="SSF46565">
    <property type="entry name" value="Chaperone J-domain"/>
    <property type="match status" value="1"/>
</dbReference>
<feature type="compositionally biased region" description="Basic residues" evidence="2">
    <location>
        <begin position="509"/>
        <end position="524"/>
    </location>
</feature>
<evidence type="ECO:0000256" key="1">
    <source>
        <dbReference type="PROSITE-ProRule" id="PRU00023"/>
    </source>
</evidence>
<dbReference type="Pfam" id="PF00226">
    <property type="entry name" value="DnaJ"/>
    <property type="match status" value="1"/>
</dbReference>
<dbReference type="Gene3D" id="1.10.287.110">
    <property type="entry name" value="DnaJ domain"/>
    <property type="match status" value="1"/>
</dbReference>
<dbReference type="InterPro" id="IPR002110">
    <property type="entry name" value="Ankyrin_rpt"/>
</dbReference>
<dbReference type="Gene3D" id="1.25.40.20">
    <property type="entry name" value="Ankyrin repeat-containing domain"/>
    <property type="match status" value="1"/>
</dbReference>
<feature type="compositionally biased region" description="Pro residues" evidence="2">
    <location>
        <begin position="433"/>
        <end position="443"/>
    </location>
</feature>
<reference evidence="4" key="2">
    <citation type="submission" date="2020-11" db="EMBL/GenBank/DDBJ databases">
        <authorList>
            <consortium name="DOE Joint Genome Institute"/>
            <person name="Kuo A."/>
            <person name="Miyauchi S."/>
            <person name="Kiss E."/>
            <person name="Drula E."/>
            <person name="Kohler A."/>
            <person name="Sanchez-Garcia M."/>
            <person name="Andreopoulos B."/>
            <person name="Barry K.W."/>
            <person name="Bonito G."/>
            <person name="Buee M."/>
            <person name="Carver A."/>
            <person name="Chen C."/>
            <person name="Cichocki N."/>
            <person name="Clum A."/>
            <person name="Culley D."/>
            <person name="Crous P.W."/>
            <person name="Fauchery L."/>
            <person name="Girlanda M."/>
            <person name="Hayes R."/>
            <person name="Keri Z."/>
            <person name="Labutti K."/>
            <person name="Lipzen A."/>
            <person name="Lombard V."/>
            <person name="Magnuson J."/>
            <person name="Maillard F."/>
            <person name="Morin E."/>
            <person name="Murat C."/>
            <person name="Nolan M."/>
            <person name="Ohm R."/>
            <person name="Pangilinan J."/>
            <person name="Pereira M."/>
            <person name="Perotto S."/>
            <person name="Peter M."/>
            <person name="Riley R."/>
            <person name="Sitrit Y."/>
            <person name="Stielow B."/>
            <person name="Szollosi G."/>
            <person name="Zifcakova L."/>
            <person name="Stursova M."/>
            <person name="Spatafora J.W."/>
            <person name="Tedersoo L."/>
            <person name="Vaario L.-M."/>
            <person name="Yamada A."/>
            <person name="Yan M."/>
            <person name="Wang P."/>
            <person name="Xu J."/>
            <person name="Bruns T."/>
            <person name="Baldrian P."/>
            <person name="Vilgalys R."/>
            <person name="Henrissat B."/>
            <person name="Grigoriev I.V."/>
            <person name="Hibbett D."/>
            <person name="Nagy L.G."/>
            <person name="Martin F.M."/>
        </authorList>
    </citation>
    <scope>NUCLEOTIDE SEQUENCE</scope>
    <source>
        <strain evidence="4">UH-Tt-Lm1</strain>
    </source>
</reference>
<dbReference type="PROSITE" id="PS50076">
    <property type="entry name" value="DNAJ_2"/>
    <property type="match status" value="1"/>
</dbReference>
<evidence type="ECO:0000313" key="5">
    <source>
        <dbReference type="Proteomes" id="UP000736335"/>
    </source>
</evidence>
<feature type="repeat" description="ANK" evidence="1">
    <location>
        <begin position="279"/>
        <end position="311"/>
    </location>
</feature>
<dbReference type="PANTHER" id="PTHR43948:SF10">
    <property type="entry name" value="MRJ, ISOFORM E"/>
    <property type="match status" value="1"/>
</dbReference>